<name>A0ABS3JHI3_9BACT</name>
<keyword evidence="1" id="KW-0812">Transmembrane</keyword>
<keyword evidence="1" id="KW-0472">Membrane</keyword>
<reference evidence="2 3" key="1">
    <citation type="submission" date="2021-03" db="EMBL/GenBank/DDBJ databases">
        <title>Fibrella sp. HMF5405 genome sequencing and assembly.</title>
        <authorList>
            <person name="Kang H."/>
            <person name="Kim H."/>
            <person name="Bae S."/>
            <person name="Joh K."/>
        </authorList>
    </citation>
    <scope>NUCLEOTIDE SEQUENCE [LARGE SCALE GENOMIC DNA]</scope>
    <source>
        <strain evidence="2 3">HMF5405</strain>
    </source>
</reference>
<keyword evidence="1" id="KW-1133">Transmembrane helix</keyword>
<dbReference type="RefSeq" id="WP_207328815.1">
    <property type="nucleotide sequence ID" value="NZ_JAFMYW010000002.1"/>
</dbReference>
<evidence type="ECO:0000256" key="1">
    <source>
        <dbReference type="SAM" id="Phobius"/>
    </source>
</evidence>
<keyword evidence="3" id="KW-1185">Reference proteome</keyword>
<proteinExistence type="predicted"/>
<organism evidence="2 3">
    <name type="scientific">Fibrella forsythiae</name>
    <dbReference type="NCBI Taxonomy" id="2817061"/>
    <lineage>
        <taxon>Bacteria</taxon>
        <taxon>Pseudomonadati</taxon>
        <taxon>Bacteroidota</taxon>
        <taxon>Cytophagia</taxon>
        <taxon>Cytophagales</taxon>
        <taxon>Spirosomataceae</taxon>
        <taxon>Fibrella</taxon>
    </lineage>
</organism>
<sequence>MRNPFPALITYMLIQTVSLYPLSTLLAFGLLVFIGWGIALNELFNLEQSDDLSEAMALQQS</sequence>
<evidence type="ECO:0000313" key="2">
    <source>
        <dbReference type="EMBL" id="MBO0948871.1"/>
    </source>
</evidence>
<comment type="caution">
    <text evidence="2">The sequence shown here is derived from an EMBL/GenBank/DDBJ whole genome shotgun (WGS) entry which is preliminary data.</text>
</comment>
<protein>
    <submittedName>
        <fullName evidence="2">Uncharacterized protein</fullName>
    </submittedName>
</protein>
<dbReference type="Proteomes" id="UP000664628">
    <property type="component" value="Unassembled WGS sequence"/>
</dbReference>
<evidence type="ECO:0000313" key="3">
    <source>
        <dbReference type="Proteomes" id="UP000664628"/>
    </source>
</evidence>
<dbReference type="EMBL" id="JAFMYW010000002">
    <property type="protein sequence ID" value="MBO0948871.1"/>
    <property type="molecule type" value="Genomic_DNA"/>
</dbReference>
<feature type="transmembrane region" description="Helical" evidence="1">
    <location>
        <begin position="20"/>
        <end position="40"/>
    </location>
</feature>
<accession>A0ABS3JHI3</accession>
<gene>
    <name evidence="2" type="ORF">J2I46_09785</name>
</gene>